<dbReference type="Proteomes" id="UP001085076">
    <property type="component" value="Miscellaneous, Linkage group lg03"/>
</dbReference>
<keyword evidence="9" id="KW-1185">Reference proteome</keyword>
<comment type="similarity">
    <text evidence="2">Belongs to the MLO family.</text>
</comment>
<evidence type="ECO:0000256" key="2">
    <source>
        <dbReference type="ARBA" id="ARBA00006574"/>
    </source>
</evidence>
<evidence type="ECO:0000256" key="4">
    <source>
        <dbReference type="ARBA" id="ARBA00022821"/>
    </source>
</evidence>
<keyword evidence="3" id="KW-0812">Transmembrane</keyword>
<proteinExistence type="inferred from homology"/>
<keyword evidence="4" id="KW-0611">Plant defense</keyword>
<accession>A0A9D5CRP4</accession>
<keyword evidence="6" id="KW-0472">Membrane</keyword>
<organism evidence="8 9">
    <name type="scientific">Dioscorea zingiberensis</name>
    <dbReference type="NCBI Taxonomy" id="325984"/>
    <lineage>
        <taxon>Eukaryota</taxon>
        <taxon>Viridiplantae</taxon>
        <taxon>Streptophyta</taxon>
        <taxon>Embryophyta</taxon>
        <taxon>Tracheophyta</taxon>
        <taxon>Spermatophyta</taxon>
        <taxon>Magnoliopsida</taxon>
        <taxon>Liliopsida</taxon>
        <taxon>Dioscoreales</taxon>
        <taxon>Dioscoreaceae</taxon>
        <taxon>Dioscorea</taxon>
    </lineage>
</organism>
<evidence type="ECO:0000256" key="1">
    <source>
        <dbReference type="ARBA" id="ARBA00004141"/>
    </source>
</evidence>
<evidence type="ECO:0000313" key="8">
    <source>
        <dbReference type="EMBL" id="KAJ0977707.1"/>
    </source>
</evidence>
<reference evidence="8" key="1">
    <citation type="submission" date="2021-03" db="EMBL/GenBank/DDBJ databases">
        <authorList>
            <person name="Li Z."/>
            <person name="Yang C."/>
        </authorList>
    </citation>
    <scope>NUCLEOTIDE SEQUENCE</scope>
    <source>
        <strain evidence="8">Dzin_1.0</strain>
        <tissue evidence="8">Leaf</tissue>
    </source>
</reference>
<reference evidence="8" key="2">
    <citation type="journal article" date="2022" name="Hortic Res">
        <title>The genome of Dioscorea zingiberensis sheds light on the biosynthesis, origin and evolution of the medicinally important diosgenin saponins.</title>
        <authorList>
            <person name="Li Y."/>
            <person name="Tan C."/>
            <person name="Li Z."/>
            <person name="Guo J."/>
            <person name="Li S."/>
            <person name="Chen X."/>
            <person name="Wang C."/>
            <person name="Dai X."/>
            <person name="Yang H."/>
            <person name="Song W."/>
            <person name="Hou L."/>
            <person name="Xu J."/>
            <person name="Tong Z."/>
            <person name="Xu A."/>
            <person name="Yuan X."/>
            <person name="Wang W."/>
            <person name="Yang Q."/>
            <person name="Chen L."/>
            <person name="Sun Z."/>
            <person name="Wang K."/>
            <person name="Pan B."/>
            <person name="Chen J."/>
            <person name="Bao Y."/>
            <person name="Liu F."/>
            <person name="Qi X."/>
            <person name="Gang D.R."/>
            <person name="Wen J."/>
            <person name="Li J."/>
        </authorList>
    </citation>
    <scope>NUCLEOTIDE SEQUENCE</scope>
    <source>
        <strain evidence="8">Dzin_1.0</strain>
    </source>
</reference>
<comment type="caution">
    <text evidence="8">The sequence shown here is derived from an EMBL/GenBank/DDBJ whole genome shotgun (WGS) entry which is preliminary data.</text>
</comment>
<dbReference type="AlphaFoldDB" id="A0A9D5CRP4"/>
<evidence type="ECO:0000256" key="5">
    <source>
        <dbReference type="ARBA" id="ARBA00022989"/>
    </source>
</evidence>
<dbReference type="EMBL" id="JAGGNH010000003">
    <property type="protein sequence ID" value="KAJ0977707.1"/>
    <property type="molecule type" value="Genomic_DNA"/>
</dbReference>
<keyword evidence="5" id="KW-1133">Transmembrane helix</keyword>
<gene>
    <name evidence="8" type="ORF">J5N97_013181</name>
</gene>
<dbReference type="GO" id="GO:0016020">
    <property type="term" value="C:membrane"/>
    <property type="evidence" value="ECO:0007669"/>
    <property type="project" value="UniProtKB-SubCell"/>
</dbReference>
<keyword evidence="7" id="KW-0568">Pathogenesis-related protein</keyword>
<evidence type="ECO:0000256" key="6">
    <source>
        <dbReference type="ARBA" id="ARBA00023136"/>
    </source>
</evidence>
<dbReference type="Pfam" id="PF03094">
    <property type="entry name" value="Mlo"/>
    <property type="match status" value="1"/>
</dbReference>
<name>A0A9D5CRP4_9LILI</name>
<evidence type="ECO:0000256" key="7">
    <source>
        <dbReference type="ARBA" id="ARBA00023265"/>
    </source>
</evidence>
<evidence type="ECO:0000313" key="9">
    <source>
        <dbReference type="Proteomes" id="UP001085076"/>
    </source>
</evidence>
<protein>
    <submittedName>
        <fullName evidence="8">Uncharacterized protein</fullName>
    </submittedName>
</protein>
<dbReference type="InterPro" id="IPR004326">
    <property type="entry name" value="Mlo"/>
</dbReference>
<evidence type="ECO:0000256" key="3">
    <source>
        <dbReference type="ARBA" id="ARBA00022692"/>
    </source>
</evidence>
<sequence>MVELYGIDECSLSREYDDEEAATHALLVLDLLEGRAVDSQEQWYLVYTKKWKAWETETTSLEYKFSNDPSRFRLTHQTSFVKRNLGLSSTTGIRWIDLCRDMECCRKTPS</sequence>
<comment type="subcellular location">
    <subcellularLocation>
        <location evidence="1">Membrane</location>
        <topology evidence="1">Multi-pass membrane protein</topology>
    </subcellularLocation>
</comment>
<dbReference type="GO" id="GO:0006952">
    <property type="term" value="P:defense response"/>
    <property type="evidence" value="ECO:0007669"/>
    <property type="project" value="UniProtKB-KW"/>
</dbReference>